<keyword evidence="2" id="KW-0560">Oxidoreductase</keyword>
<accession>A0ABP8RV02</accession>
<organism evidence="5 6">
    <name type="scientific">Pseudonocardia xishanensis</name>
    <dbReference type="NCBI Taxonomy" id="630995"/>
    <lineage>
        <taxon>Bacteria</taxon>
        <taxon>Bacillati</taxon>
        <taxon>Actinomycetota</taxon>
        <taxon>Actinomycetes</taxon>
        <taxon>Pseudonocardiales</taxon>
        <taxon>Pseudonocardiaceae</taxon>
        <taxon>Pseudonocardia</taxon>
    </lineage>
</organism>
<reference evidence="6" key="1">
    <citation type="journal article" date="2019" name="Int. J. Syst. Evol. Microbiol.">
        <title>The Global Catalogue of Microorganisms (GCM) 10K type strain sequencing project: providing services to taxonomists for standard genome sequencing and annotation.</title>
        <authorList>
            <consortium name="The Broad Institute Genomics Platform"/>
            <consortium name="The Broad Institute Genome Sequencing Center for Infectious Disease"/>
            <person name="Wu L."/>
            <person name="Ma J."/>
        </authorList>
    </citation>
    <scope>NUCLEOTIDE SEQUENCE [LARGE SCALE GENOMIC DNA]</scope>
    <source>
        <strain evidence="6">JCM 17906</strain>
    </source>
</reference>
<dbReference type="InterPro" id="IPR002347">
    <property type="entry name" value="SDR_fam"/>
</dbReference>
<gene>
    <name evidence="5" type="ORF">GCM10023175_34680</name>
</gene>
<dbReference type="PRINTS" id="PR00080">
    <property type="entry name" value="SDRFAMILY"/>
</dbReference>
<dbReference type="PROSITE" id="PS00061">
    <property type="entry name" value="ADH_SHORT"/>
    <property type="match status" value="1"/>
</dbReference>
<proteinExistence type="inferred from homology"/>
<dbReference type="NCBIfam" id="NF009467">
    <property type="entry name" value="PRK12826.1-3"/>
    <property type="match status" value="1"/>
</dbReference>
<dbReference type="SUPFAM" id="SSF51735">
    <property type="entry name" value="NAD(P)-binding Rossmann-fold domains"/>
    <property type="match status" value="1"/>
</dbReference>
<dbReference type="InterPro" id="IPR036291">
    <property type="entry name" value="NAD(P)-bd_dom_sf"/>
</dbReference>
<evidence type="ECO:0000256" key="3">
    <source>
        <dbReference type="ARBA" id="ARBA00023027"/>
    </source>
</evidence>
<sequence>MTRRLEGKVAFVTGAARGQGRSHAVRLAEEGADIIAVDIADQVPTVTYPMATPEDLWQTVKEVEARDRRILATVTDVRDLTGLEAAARSGVEAFGRIDVIAANAGISSYGTALELTPQAWRDVLDINLTGVWNTVRAVAPHLVSGGRGGSVVITSSAAGLRGLRNLAHYSAAKHGLVGLMKALAIELAPHSIRVNSLHPGSVLTKMIDNDVTARLFRPDLAEPTREDVAERMAESNLLGVPWLEPSEISNALVFLASDEARFITGVTLPVDAGYVLK</sequence>
<dbReference type="PRINTS" id="PR00081">
    <property type="entry name" value="GDHRDH"/>
</dbReference>
<dbReference type="InterPro" id="IPR023985">
    <property type="entry name" value="SDR_subfam_1"/>
</dbReference>
<dbReference type="Proteomes" id="UP001501598">
    <property type="component" value="Unassembled WGS sequence"/>
</dbReference>
<comment type="similarity">
    <text evidence="1 4">Belongs to the short-chain dehydrogenases/reductases (SDR) family.</text>
</comment>
<dbReference type="PANTHER" id="PTHR24321:SF8">
    <property type="entry name" value="ESTRADIOL 17-BETA-DEHYDROGENASE 8-RELATED"/>
    <property type="match status" value="1"/>
</dbReference>
<dbReference type="NCBIfam" id="TIGR03971">
    <property type="entry name" value="SDR_subfam_1"/>
    <property type="match status" value="1"/>
</dbReference>
<evidence type="ECO:0000256" key="4">
    <source>
        <dbReference type="RuleBase" id="RU000363"/>
    </source>
</evidence>
<evidence type="ECO:0000313" key="6">
    <source>
        <dbReference type="Proteomes" id="UP001501598"/>
    </source>
</evidence>
<dbReference type="InterPro" id="IPR020904">
    <property type="entry name" value="Sc_DH/Rdtase_CS"/>
</dbReference>
<evidence type="ECO:0000313" key="5">
    <source>
        <dbReference type="EMBL" id="GAA4548437.1"/>
    </source>
</evidence>
<protein>
    <submittedName>
        <fullName evidence="5">Mycofactocin-coupled SDR family oxidoreductase</fullName>
    </submittedName>
</protein>
<dbReference type="CDD" id="cd05233">
    <property type="entry name" value="SDR_c"/>
    <property type="match status" value="1"/>
</dbReference>
<dbReference type="EMBL" id="BAABGT010000040">
    <property type="protein sequence ID" value="GAA4548437.1"/>
    <property type="molecule type" value="Genomic_DNA"/>
</dbReference>
<evidence type="ECO:0000256" key="1">
    <source>
        <dbReference type="ARBA" id="ARBA00006484"/>
    </source>
</evidence>
<evidence type="ECO:0000256" key="2">
    <source>
        <dbReference type="ARBA" id="ARBA00023002"/>
    </source>
</evidence>
<dbReference type="Gene3D" id="3.40.50.720">
    <property type="entry name" value="NAD(P)-binding Rossmann-like Domain"/>
    <property type="match status" value="1"/>
</dbReference>
<comment type="caution">
    <text evidence="5">The sequence shown here is derived from an EMBL/GenBank/DDBJ whole genome shotgun (WGS) entry which is preliminary data.</text>
</comment>
<dbReference type="PANTHER" id="PTHR24321">
    <property type="entry name" value="DEHYDROGENASES, SHORT CHAIN"/>
    <property type="match status" value="1"/>
</dbReference>
<keyword evidence="3" id="KW-0520">NAD</keyword>
<dbReference type="Pfam" id="PF00106">
    <property type="entry name" value="adh_short"/>
    <property type="match status" value="1"/>
</dbReference>
<dbReference type="RefSeq" id="WP_345419106.1">
    <property type="nucleotide sequence ID" value="NZ_BAABGT010000040.1"/>
</dbReference>
<keyword evidence="6" id="KW-1185">Reference proteome</keyword>
<name>A0ABP8RV02_9PSEU</name>